<protein>
    <recommendedName>
        <fullName evidence="4">DUF1963 domain-containing protein</fullName>
    </recommendedName>
</protein>
<reference evidence="3" key="1">
    <citation type="journal article" date="2019" name="Int. J. Syst. Evol. Microbiol.">
        <title>The Global Catalogue of Microorganisms (GCM) 10K type strain sequencing project: providing services to taxonomists for standard genome sequencing and annotation.</title>
        <authorList>
            <consortium name="The Broad Institute Genomics Platform"/>
            <consortium name="The Broad Institute Genome Sequencing Center for Infectious Disease"/>
            <person name="Wu L."/>
            <person name="Ma J."/>
        </authorList>
    </citation>
    <scope>NUCLEOTIDE SEQUENCE [LARGE SCALE GENOMIC DNA]</scope>
    <source>
        <strain evidence="3">JCM 7356</strain>
    </source>
</reference>
<evidence type="ECO:0008006" key="4">
    <source>
        <dbReference type="Google" id="ProtNLM"/>
    </source>
</evidence>
<sequence>MLTEDELNALVTAGCGGDEDAVWQLAEAVAAEPGRVAPHRERLLAARVFSRSEIWRGADGPTTRALVELADSADGNQYLLRECVAEGDPDVAREAFVRWRKSGDVGAHTRAAGWELEPSGERRELVARQAFELLAVDAEEAGEALFGHGSGQHCPWCGMELAYALDLPSGSAVARALALPTDDHVQVLACPCCTDFGTILSEYDGAGGCRWSTKNERPEWNGPVLDGWDPYPTRLVLGPARPADGSGTAWHEGGSTLGGRPEWIQDPEYPHCPRCGRTMRFLSMNDGADVWGGEGCLYVFADPECRTGAVLYQQS</sequence>
<evidence type="ECO:0000313" key="2">
    <source>
        <dbReference type="EMBL" id="GAA2282413.1"/>
    </source>
</evidence>
<gene>
    <name evidence="2" type="ORF">GCM10010430_80330</name>
</gene>
<evidence type="ECO:0000313" key="3">
    <source>
        <dbReference type="Proteomes" id="UP001500305"/>
    </source>
</evidence>
<organism evidence="2 3">
    <name type="scientific">Kitasatospora cystarginea</name>
    <dbReference type="NCBI Taxonomy" id="58350"/>
    <lineage>
        <taxon>Bacteria</taxon>
        <taxon>Bacillati</taxon>
        <taxon>Actinomycetota</taxon>
        <taxon>Actinomycetes</taxon>
        <taxon>Kitasatosporales</taxon>
        <taxon>Streptomycetaceae</taxon>
        <taxon>Kitasatospora</taxon>
    </lineage>
</organism>
<feature type="region of interest" description="Disordered" evidence="1">
    <location>
        <begin position="242"/>
        <end position="262"/>
    </location>
</feature>
<keyword evidence="3" id="KW-1185">Reference proteome</keyword>
<dbReference type="RefSeq" id="WP_344641517.1">
    <property type="nucleotide sequence ID" value="NZ_BAAATR010000100.1"/>
</dbReference>
<evidence type="ECO:0000256" key="1">
    <source>
        <dbReference type="SAM" id="MobiDB-lite"/>
    </source>
</evidence>
<dbReference type="Proteomes" id="UP001500305">
    <property type="component" value="Unassembled WGS sequence"/>
</dbReference>
<comment type="caution">
    <text evidence="2">The sequence shown here is derived from an EMBL/GenBank/DDBJ whole genome shotgun (WGS) entry which is preliminary data.</text>
</comment>
<accession>A0ABP5S000</accession>
<name>A0ABP5S000_9ACTN</name>
<proteinExistence type="predicted"/>
<dbReference type="EMBL" id="BAAATR010000100">
    <property type="protein sequence ID" value="GAA2282413.1"/>
    <property type="molecule type" value="Genomic_DNA"/>
</dbReference>